<feature type="domain" description="Histidine kinase/HSP90-like ATPase" evidence="5">
    <location>
        <begin position="278"/>
        <end position="361"/>
    </location>
</feature>
<evidence type="ECO:0000256" key="2">
    <source>
        <dbReference type="ARBA" id="ARBA00022777"/>
    </source>
</evidence>
<feature type="transmembrane region" description="Helical" evidence="4">
    <location>
        <begin position="140"/>
        <end position="162"/>
    </location>
</feature>
<dbReference type="InterPro" id="IPR036890">
    <property type="entry name" value="HATPase_C_sf"/>
</dbReference>
<proteinExistence type="predicted"/>
<dbReference type="GO" id="GO:0016301">
    <property type="term" value="F:kinase activity"/>
    <property type="evidence" value="ECO:0007669"/>
    <property type="project" value="UniProtKB-KW"/>
</dbReference>
<keyword evidence="3" id="KW-0902">Two-component regulatory system</keyword>
<feature type="transmembrane region" description="Helical" evidence="4">
    <location>
        <begin position="436"/>
        <end position="452"/>
    </location>
</feature>
<feature type="transmembrane region" description="Helical" evidence="4">
    <location>
        <begin position="41"/>
        <end position="58"/>
    </location>
</feature>
<feature type="transmembrane region" description="Helical" evidence="4">
    <location>
        <begin position="65"/>
        <end position="82"/>
    </location>
</feature>
<feature type="transmembrane region" description="Helical" evidence="4">
    <location>
        <begin position="516"/>
        <end position="537"/>
    </location>
</feature>
<dbReference type="Proteomes" id="UP000294856">
    <property type="component" value="Unassembled WGS sequence"/>
</dbReference>
<dbReference type="InterPro" id="IPR050482">
    <property type="entry name" value="Sensor_HK_TwoCompSys"/>
</dbReference>
<feature type="transmembrane region" description="Helical" evidence="4">
    <location>
        <begin position="88"/>
        <end position="107"/>
    </location>
</feature>
<evidence type="ECO:0000313" key="7">
    <source>
        <dbReference type="Proteomes" id="UP000294856"/>
    </source>
</evidence>
<keyword evidence="1" id="KW-0808">Transferase</keyword>
<dbReference type="Gene3D" id="3.30.565.10">
    <property type="entry name" value="Histidine kinase-like ATPase, C-terminal domain"/>
    <property type="match status" value="1"/>
</dbReference>
<keyword evidence="7" id="KW-1185">Reference proteome</keyword>
<dbReference type="SUPFAM" id="SSF55874">
    <property type="entry name" value="ATPase domain of HSP90 chaperone/DNA topoisomerase II/histidine kinase"/>
    <property type="match status" value="1"/>
</dbReference>
<evidence type="ECO:0000259" key="5">
    <source>
        <dbReference type="Pfam" id="PF02518"/>
    </source>
</evidence>
<gene>
    <name evidence="6" type="ORF">DFR71_4568</name>
</gene>
<protein>
    <recommendedName>
        <fullName evidence="5">Histidine kinase/HSP90-like ATPase domain-containing protein</fullName>
    </recommendedName>
</protein>
<keyword evidence="2" id="KW-0418">Kinase</keyword>
<dbReference type="RefSeq" id="WP_132370041.1">
    <property type="nucleotide sequence ID" value="NZ_SMFR01000003.1"/>
</dbReference>
<evidence type="ECO:0000256" key="4">
    <source>
        <dbReference type="SAM" id="Phobius"/>
    </source>
</evidence>
<dbReference type="GO" id="GO:0000160">
    <property type="term" value="P:phosphorelay signal transduction system"/>
    <property type="evidence" value="ECO:0007669"/>
    <property type="project" value="UniProtKB-KW"/>
</dbReference>
<name>A0A4R1FM48_9NOCA</name>
<feature type="transmembrane region" description="Helical" evidence="4">
    <location>
        <begin position="379"/>
        <end position="397"/>
    </location>
</feature>
<feature type="transmembrane region" description="Helical" evidence="4">
    <location>
        <begin position="489"/>
        <end position="510"/>
    </location>
</feature>
<sequence>MTEPSTLAAVQARVDRIASTMLWCVEILVAMVHLAQRGGSGVGVAVDVALLGWAVFGWRRGHWRPPRELAVVGAYLLCTAWLVDGPEFTAVASPMLAVAGTAVVSFGMSRSARWSLPATIAVMVAWAVGASFVPGVERPWTIFSLDFLLVEWAAAAALRLLVARAASLTDDAFAELATARIDTEVAEARNHAEMEQWATLHDTAASTLAMLGQGAVIAPDQLSAQVRRDLRAVEHSAGLLSSSDLADQLREQARWITTPVRFVGRAPDAVDADVRRAVVAAAGEALTNVDRHARAQRATVELGEGLVRVRDDGVGFDPDDATLLDGRFGVRHSIRRRLALVGATVEIHSAPDAGTTVEIRWARDAVVAARGDVDHVRGLLRGLGYGLVLLAVLVTGLQGHNAFSAAHPVAQAAIVVVAIVAALLALVEIRVGLPGAVWWVTAVVLVALGPMQELLLDVGDLATSRNWAVAALGWQIAALSVTRSSRRGFALLGALWVSGTVVALAASGTWAAVSSLLYTVVSVVVVQAVAIGFGDFLRHAVARTERINAEITDLRIRTELADALREDQRQRYGRLSTGLVPLLNQLIENPDTAIDPRIRASCLLESVRLRRLFGAESTSDPFLDDLAPAVAAAEARGVAVSLHVLGRIPHLDPLERTRVLTVPIILLTGARTRAKLVVTAGPSLTVSITCDCDERVRRAAEAVAPAGSVVCADSLVWATAALS</sequence>
<dbReference type="STRING" id="1210063.GCA_001612665_03962"/>
<evidence type="ECO:0000313" key="6">
    <source>
        <dbReference type="EMBL" id="TCJ95653.1"/>
    </source>
</evidence>
<evidence type="ECO:0000256" key="1">
    <source>
        <dbReference type="ARBA" id="ARBA00022679"/>
    </source>
</evidence>
<dbReference type="Pfam" id="PF02518">
    <property type="entry name" value="HATPase_c"/>
    <property type="match status" value="1"/>
</dbReference>
<dbReference type="OrthoDB" id="3534856at2"/>
<accession>A0A4R1FM48</accession>
<keyword evidence="4" id="KW-0472">Membrane</keyword>
<dbReference type="InterPro" id="IPR003594">
    <property type="entry name" value="HATPase_dom"/>
</dbReference>
<dbReference type="EMBL" id="SMFR01000003">
    <property type="protein sequence ID" value="TCJ95653.1"/>
    <property type="molecule type" value="Genomic_DNA"/>
</dbReference>
<keyword evidence="4" id="KW-0812">Transmembrane</keyword>
<feature type="transmembrane region" description="Helical" evidence="4">
    <location>
        <begin position="114"/>
        <end position="134"/>
    </location>
</feature>
<evidence type="ECO:0000256" key="3">
    <source>
        <dbReference type="ARBA" id="ARBA00023012"/>
    </source>
</evidence>
<feature type="transmembrane region" description="Helical" evidence="4">
    <location>
        <begin position="409"/>
        <end position="429"/>
    </location>
</feature>
<dbReference type="PANTHER" id="PTHR24421">
    <property type="entry name" value="NITRATE/NITRITE SENSOR PROTEIN NARX-RELATED"/>
    <property type="match status" value="1"/>
</dbReference>
<comment type="caution">
    <text evidence="6">The sequence shown here is derived from an EMBL/GenBank/DDBJ whole genome shotgun (WGS) entry which is preliminary data.</text>
</comment>
<organism evidence="6 7">
    <name type="scientific">Nocardia alba</name>
    <dbReference type="NCBI Taxonomy" id="225051"/>
    <lineage>
        <taxon>Bacteria</taxon>
        <taxon>Bacillati</taxon>
        <taxon>Actinomycetota</taxon>
        <taxon>Actinomycetes</taxon>
        <taxon>Mycobacteriales</taxon>
        <taxon>Nocardiaceae</taxon>
        <taxon>Nocardia</taxon>
    </lineage>
</organism>
<reference evidence="6 7" key="1">
    <citation type="submission" date="2019-03" db="EMBL/GenBank/DDBJ databases">
        <title>Genomic Encyclopedia of Type Strains, Phase IV (KMG-IV): sequencing the most valuable type-strain genomes for metagenomic binning, comparative biology and taxonomic classification.</title>
        <authorList>
            <person name="Goeker M."/>
        </authorList>
    </citation>
    <scope>NUCLEOTIDE SEQUENCE [LARGE SCALE GENOMIC DNA]</scope>
    <source>
        <strain evidence="6 7">DSM 44684</strain>
    </source>
</reference>
<dbReference type="CDD" id="cd16917">
    <property type="entry name" value="HATPase_UhpB-NarQ-NarX-like"/>
    <property type="match status" value="1"/>
</dbReference>
<dbReference type="AlphaFoldDB" id="A0A4R1FM48"/>
<keyword evidence="4" id="KW-1133">Transmembrane helix</keyword>
<feature type="transmembrane region" description="Helical" evidence="4">
    <location>
        <begin position="464"/>
        <end position="482"/>
    </location>
</feature>